<dbReference type="EMBL" id="LR026990">
    <property type="protein sequence ID" value="VDB89184.1"/>
    <property type="molecule type" value="Genomic_DNA"/>
</dbReference>
<reference evidence="1 2" key="1">
    <citation type="submission" date="2018-08" db="EMBL/GenBank/DDBJ databases">
        <authorList>
            <person name="Muller C M."/>
        </authorList>
    </citation>
    <scope>NUCLEOTIDE SEQUENCE [LARGE SCALE GENOMIC DNA]</scope>
</reference>
<name>A0A9X9MIF4_BLUGR</name>
<evidence type="ECO:0000313" key="1">
    <source>
        <dbReference type="EMBL" id="VDB89184.1"/>
    </source>
</evidence>
<feature type="non-terminal residue" evidence="1">
    <location>
        <position position="1"/>
    </location>
</feature>
<proteinExistence type="predicted"/>
<evidence type="ECO:0000313" key="2">
    <source>
        <dbReference type="Proteomes" id="UP000324639"/>
    </source>
</evidence>
<keyword evidence="2" id="KW-1185">Reference proteome</keyword>
<accession>A0A9X9MIF4</accession>
<dbReference type="Proteomes" id="UP000324639">
    <property type="component" value="Chromosome Bgt_-07"/>
</dbReference>
<sequence>AKITANKLSISYSEKLFETINSNGSDLDVWAEVISLANDFHDGPSSESQCTPDIEIPIERRKYTTTTFTRNALKCANMIKHANRSHWPSKANQQTMYTKMGEFLGGLFREFKVVSNNKANLGELS</sequence>
<gene>
    <name evidence="1" type="ORF">BGT96224V316_LOCUS4921</name>
</gene>
<protein>
    <submittedName>
        <fullName evidence="1">Bgt-51515</fullName>
    </submittedName>
</protein>
<dbReference type="AlphaFoldDB" id="A0A9X9MIF4"/>
<organism evidence="1 2">
    <name type="scientific">Blumeria graminis f. sp. tritici</name>
    <dbReference type="NCBI Taxonomy" id="62690"/>
    <lineage>
        <taxon>Eukaryota</taxon>
        <taxon>Fungi</taxon>
        <taxon>Dikarya</taxon>
        <taxon>Ascomycota</taxon>
        <taxon>Pezizomycotina</taxon>
        <taxon>Leotiomycetes</taxon>
        <taxon>Erysiphales</taxon>
        <taxon>Erysiphaceae</taxon>
        <taxon>Blumeria</taxon>
    </lineage>
</organism>